<dbReference type="PROSITE" id="PS50995">
    <property type="entry name" value="HTH_MARR_2"/>
    <property type="match status" value="1"/>
</dbReference>
<dbReference type="RefSeq" id="WP_136562898.1">
    <property type="nucleotide sequence ID" value="NZ_BAABLS010000004.1"/>
</dbReference>
<reference evidence="2 3" key="1">
    <citation type="journal article" date="2009" name="Int. J. Syst. Evol. Microbiol.">
        <title>Nocardioides caeni sp. nov., isolated from wastewater.</title>
        <authorList>
            <person name="Yoon J.H."/>
            <person name="Kang S.J."/>
            <person name="Park S."/>
            <person name="Kim W."/>
            <person name="Oh T.K."/>
        </authorList>
    </citation>
    <scope>NUCLEOTIDE SEQUENCE [LARGE SCALE GENOMIC DNA]</scope>
    <source>
        <strain evidence="2 3">DSM 23134</strain>
    </source>
</reference>
<evidence type="ECO:0000313" key="2">
    <source>
        <dbReference type="EMBL" id="THV12866.1"/>
    </source>
</evidence>
<dbReference type="Proteomes" id="UP000307087">
    <property type="component" value="Unassembled WGS sequence"/>
</dbReference>
<evidence type="ECO:0000313" key="3">
    <source>
        <dbReference type="Proteomes" id="UP000307087"/>
    </source>
</evidence>
<evidence type="ECO:0000259" key="1">
    <source>
        <dbReference type="PROSITE" id="PS50995"/>
    </source>
</evidence>
<proteinExistence type="predicted"/>
<comment type="caution">
    <text evidence="2">The sequence shown here is derived from an EMBL/GenBank/DDBJ whole genome shotgun (WGS) entry which is preliminary data.</text>
</comment>
<dbReference type="GO" id="GO:0003700">
    <property type="term" value="F:DNA-binding transcription factor activity"/>
    <property type="evidence" value="ECO:0007669"/>
    <property type="project" value="InterPro"/>
</dbReference>
<dbReference type="PANTHER" id="PTHR33164:SF99">
    <property type="entry name" value="MARR FAMILY REGULATORY PROTEIN"/>
    <property type="match status" value="1"/>
</dbReference>
<dbReference type="OrthoDB" id="3526267at2"/>
<sequence length="154" mass="16907">MGTTWLTEEQQRAWQGWLELHAQLTARINRDLQATSGLSHADYAILVQLTAEDVPDGTLRMFELGERLLWEKSRVSKQVSRMEARGLLARRDCADDRRGSFVDLTAAGRAAIESAAPAHVAMVREVFFAGASDEEVAALGALTDRVLARLAAAD</sequence>
<dbReference type="PANTHER" id="PTHR33164">
    <property type="entry name" value="TRANSCRIPTIONAL REGULATOR, MARR FAMILY"/>
    <property type="match status" value="1"/>
</dbReference>
<feature type="domain" description="HTH marR-type" evidence="1">
    <location>
        <begin position="1"/>
        <end position="148"/>
    </location>
</feature>
<dbReference type="AlphaFoldDB" id="A0A4V4HK41"/>
<organism evidence="2 3">
    <name type="scientific">Nocardioides caeni</name>
    <dbReference type="NCBI Taxonomy" id="574700"/>
    <lineage>
        <taxon>Bacteria</taxon>
        <taxon>Bacillati</taxon>
        <taxon>Actinomycetota</taxon>
        <taxon>Actinomycetes</taxon>
        <taxon>Propionibacteriales</taxon>
        <taxon>Nocardioidaceae</taxon>
        <taxon>Nocardioides</taxon>
    </lineage>
</organism>
<dbReference type="InterPro" id="IPR036388">
    <property type="entry name" value="WH-like_DNA-bd_sf"/>
</dbReference>
<dbReference type="Gene3D" id="1.10.10.10">
    <property type="entry name" value="Winged helix-like DNA-binding domain superfamily/Winged helix DNA-binding domain"/>
    <property type="match status" value="1"/>
</dbReference>
<dbReference type="InterPro" id="IPR036390">
    <property type="entry name" value="WH_DNA-bd_sf"/>
</dbReference>
<keyword evidence="3" id="KW-1185">Reference proteome</keyword>
<dbReference type="InterPro" id="IPR000835">
    <property type="entry name" value="HTH_MarR-typ"/>
</dbReference>
<dbReference type="InterPro" id="IPR039422">
    <property type="entry name" value="MarR/SlyA-like"/>
</dbReference>
<dbReference type="PRINTS" id="PR00598">
    <property type="entry name" value="HTHMARR"/>
</dbReference>
<gene>
    <name evidence="2" type="ORF">E9934_10740</name>
</gene>
<protein>
    <submittedName>
        <fullName evidence="2">Winged helix-turn-helix transcriptional regulator</fullName>
    </submittedName>
</protein>
<dbReference type="GO" id="GO:0006950">
    <property type="term" value="P:response to stress"/>
    <property type="evidence" value="ECO:0007669"/>
    <property type="project" value="TreeGrafter"/>
</dbReference>
<accession>A0A4V4HK41</accession>
<dbReference type="EMBL" id="STGW01000006">
    <property type="protein sequence ID" value="THV12866.1"/>
    <property type="molecule type" value="Genomic_DNA"/>
</dbReference>
<dbReference type="SMART" id="SM00347">
    <property type="entry name" value="HTH_MARR"/>
    <property type="match status" value="1"/>
</dbReference>
<name>A0A4V4HK41_9ACTN</name>
<dbReference type="SUPFAM" id="SSF46785">
    <property type="entry name" value="Winged helix' DNA-binding domain"/>
    <property type="match status" value="1"/>
</dbReference>
<dbReference type="Pfam" id="PF12802">
    <property type="entry name" value="MarR_2"/>
    <property type="match status" value="1"/>
</dbReference>